<evidence type="ECO:0000256" key="1">
    <source>
        <dbReference type="SAM" id="Phobius"/>
    </source>
</evidence>
<evidence type="ECO:0000313" key="2">
    <source>
        <dbReference type="EMBL" id="MBU3161082.1"/>
    </source>
</evidence>
<keyword evidence="3" id="KW-1185">Reference proteome</keyword>
<feature type="transmembrane region" description="Helical" evidence="1">
    <location>
        <begin position="66"/>
        <end position="86"/>
    </location>
</feature>
<keyword evidence="1" id="KW-0812">Transmembrane</keyword>
<protein>
    <submittedName>
        <fullName evidence="2">DUF1294 domain-containing protein</fullName>
    </submittedName>
</protein>
<reference evidence="2 3" key="1">
    <citation type="submission" date="2021-06" db="EMBL/GenBank/DDBJ databases">
        <title>Clostridia strains as spoilage organisms.</title>
        <authorList>
            <person name="Wambui J."/>
            <person name="Stephan R."/>
            <person name="Stevens M.J.A."/>
        </authorList>
    </citation>
    <scope>NUCLEOTIDE SEQUENCE [LARGE SCALE GENOMIC DNA]</scope>
    <source>
        <strain evidence="2 3">DSM 14204</strain>
    </source>
</reference>
<feature type="transmembrane region" description="Helical" evidence="1">
    <location>
        <begin position="37"/>
        <end position="54"/>
    </location>
</feature>
<sequence length="89" mass="10716">MKIFLYYVLFINLYGIFVMYSDKNKSRQGKWRTPEKTLFTIAFAYGALGIFLGMRLFRHKTKHNKFVIGIPAILIVQIFIFFRYIYKVF</sequence>
<keyword evidence="1" id="KW-0472">Membrane</keyword>
<dbReference type="RefSeq" id="WP_216150741.1">
    <property type="nucleotide sequence ID" value="NZ_JAHLDV010000046.1"/>
</dbReference>
<dbReference type="EMBL" id="JAHLDV010000046">
    <property type="protein sequence ID" value="MBU3161082.1"/>
    <property type="molecule type" value="Genomic_DNA"/>
</dbReference>
<dbReference type="Pfam" id="PF06961">
    <property type="entry name" value="DUF1294"/>
    <property type="match status" value="1"/>
</dbReference>
<organism evidence="2 3">
    <name type="scientific">Clostridium frigoris</name>
    <dbReference type="NCBI Taxonomy" id="205327"/>
    <lineage>
        <taxon>Bacteria</taxon>
        <taxon>Bacillati</taxon>
        <taxon>Bacillota</taxon>
        <taxon>Clostridia</taxon>
        <taxon>Eubacteriales</taxon>
        <taxon>Clostridiaceae</taxon>
        <taxon>Clostridium</taxon>
    </lineage>
</organism>
<gene>
    <name evidence="2" type="ORF">KPL37_15260</name>
</gene>
<dbReference type="Proteomes" id="UP000776252">
    <property type="component" value="Unassembled WGS sequence"/>
</dbReference>
<name>A0ABS6BX10_9CLOT</name>
<keyword evidence="1" id="KW-1133">Transmembrane helix</keyword>
<comment type="caution">
    <text evidence="2">The sequence shown here is derived from an EMBL/GenBank/DDBJ whole genome shotgun (WGS) entry which is preliminary data.</text>
</comment>
<evidence type="ECO:0000313" key="3">
    <source>
        <dbReference type="Proteomes" id="UP000776252"/>
    </source>
</evidence>
<feature type="transmembrane region" description="Helical" evidence="1">
    <location>
        <begin position="5"/>
        <end position="21"/>
    </location>
</feature>
<dbReference type="InterPro" id="IPR010718">
    <property type="entry name" value="DUF1294"/>
</dbReference>
<proteinExistence type="predicted"/>
<accession>A0ABS6BX10</accession>